<dbReference type="Proteomes" id="UP000033423">
    <property type="component" value="Unassembled WGS sequence"/>
</dbReference>
<name>A0A0F3GK78_9BACT</name>
<protein>
    <submittedName>
        <fullName evidence="1">Uncharacterized protein</fullName>
    </submittedName>
</protein>
<sequence length="98" mass="10838">MPSPVPVLVTVRRNPSVLLLNVTATVLEADILTVHWFDETLSHFNQLSKSEDISPSAVKVTEVLRSYSTTPALPFQVILPVNAITDPLPVPCFRMAQR</sequence>
<proteinExistence type="predicted"/>
<organism evidence="1 2">
    <name type="scientific">Candidatus Magnetobacterium bavaricum</name>
    <dbReference type="NCBI Taxonomy" id="29290"/>
    <lineage>
        <taxon>Bacteria</taxon>
        <taxon>Pseudomonadati</taxon>
        <taxon>Nitrospirota</taxon>
        <taxon>Thermodesulfovibrionia</taxon>
        <taxon>Thermodesulfovibrionales</taxon>
        <taxon>Candidatus Magnetobacteriaceae</taxon>
        <taxon>Candidatus Magnetobacterium</taxon>
    </lineage>
</organism>
<keyword evidence="2" id="KW-1185">Reference proteome</keyword>
<evidence type="ECO:0000313" key="1">
    <source>
        <dbReference type="EMBL" id="KJU82252.1"/>
    </source>
</evidence>
<evidence type="ECO:0000313" key="2">
    <source>
        <dbReference type="Proteomes" id="UP000033423"/>
    </source>
</evidence>
<gene>
    <name evidence="1" type="ORF">MBAV_005554</name>
</gene>
<dbReference type="EMBL" id="LACI01002381">
    <property type="protein sequence ID" value="KJU82252.1"/>
    <property type="molecule type" value="Genomic_DNA"/>
</dbReference>
<comment type="caution">
    <text evidence="1">The sequence shown here is derived from an EMBL/GenBank/DDBJ whole genome shotgun (WGS) entry which is preliminary data.</text>
</comment>
<dbReference type="AlphaFoldDB" id="A0A0F3GK78"/>
<accession>A0A0F3GK78</accession>
<reference evidence="1 2" key="1">
    <citation type="submission" date="2015-02" db="EMBL/GenBank/DDBJ databases">
        <title>Single-cell genomics of uncultivated deep-branching MTB reveals a conserved set of magnetosome genes.</title>
        <authorList>
            <person name="Kolinko S."/>
            <person name="Richter M."/>
            <person name="Glockner F.O."/>
            <person name="Brachmann A."/>
            <person name="Schuler D."/>
        </authorList>
    </citation>
    <scope>NUCLEOTIDE SEQUENCE [LARGE SCALE GENOMIC DNA]</scope>
    <source>
        <strain evidence="1">TM-1</strain>
    </source>
</reference>